<dbReference type="NCBIfam" id="TIGR03317">
    <property type="entry name" value="ygfZ_signature"/>
    <property type="match status" value="1"/>
</dbReference>
<proteinExistence type="predicted"/>
<keyword evidence="1" id="KW-0809">Transit peptide</keyword>
<dbReference type="PANTHER" id="PTHR22602:SF0">
    <property type="entry name" value="TRANSFERASE CAF17, MITOCHONDRIAL-RELATED"/>
    <property type="match status" value="1"/>
</dbReference>
<dbReference type="InterPro" id="IPR027266">
    <property type="entry name" value="TrmE/GcvT-like"/>
</dbReference>
<protein>
    <recommendedName>
        <fullName evidence="4">Aminomethyltransferase folate-binding domain-containing protein</fullName>
    </recommendedName>
</protein>
<dbReference type="GO" id="GO:0016226">
    <property type="term" value="P:iron-sulfur cluster assembly"/>
    <property type="evidence" value="ECO:0007669"/>
    <property type="project" value="TreeGrafter"/>
</dbReference>
<reference evidence="2 3" key="1">
    <citation type="submission" date="2020-10" db="EMBL/GenBank/DDBJ databases">
        <title>Connecting structure to function with the recovery of over 1000 high-quality activated sludge metagenome-assembled genomes encoding full-length rRNA genes using long-read sequencing.</title>
        <authorList>
            <person name="Singleton C.M."/>
            <person name="Petriglieri F."/>
            <person name="Kristensen J.M."/>
            <person name="Kirkegaard R.H."/>
            <person name="Michaelsen T.Y."/>
            <person name="Andersen M.H."/>
            <person name="Karst S.M."/>
            <person name="Dueholm M.S."/>
            <person name="Nielsen P.H."/>
            <person name="Albertsen M."/>
        </authorList>
    </citation>
    <scope>NUCLEOTIDE SEQUENCE [LARGE SCALE GENOMIC DNA]</scope>
    <source>
        <strain evidence="2">Lyne_18-Q3-R50-59_MAXAC.006</strain>
    </source>
</reference>
<dbReference type="Proteomes" id="UP000727993">
    <property type="component" value="Unassembled WGS sequence"/>
</dbReference>
<dbReference type="PANTHER" id="PTHR22602">
    <property type="entry name" value="TRANSFERASE CAF17, MITOCHONDRIAL-RELATED"/>
    <property type="match status" value="1"/>
</dbReference>
<dbReference type="SUPFAM" id="SSF103025">
    <property type="entry name" value="Folate-binding domain"/>
    <property type="match status" value="1"/>
</dbReference>
<dbReference type="AlphaFoldDB" id="A0A936NFV3"/>
<dbReference type="InterPro" id="IPR045179">
    <property type="entry name" value="YgfZ/GcvT"/>
</dbReference>
<evidence type="ECO:0000313" key="2">
    <source>
        <dbReference type="EMBL" id="MBK9298936.1"/>
    </source>
</evidence>
<evidence type="ECO:0008006" key="4">
    <source>
        <dbReference type="Google" id="ProtNLM"/>
    </source>
</evidence>
<gene>
    <name evidence="2" type="ORF">IPN02_19330</name>
</gene>
<dbReference type="Gene3D" id="3.30.1360.120">
    <property type="entry name" value="Probable tRNA modification gtpase trme, domain 1"/>
    <property type="match status" value="2"/>
</dbReference>
<accession>A0A936NFV3</accession>
<name>A0A936NFV3_9ACTN</name>
<comment type="caution">
    <text evidence="2">The sequence shown here is derived from an EMBL/GenBank/DDBJ whole genome shotgun (WGS) entry which is preliminary data.</text>
</comment>
<organism evidence="2 3">
    <name type="scientific">Candidatus Neomicrothrix subdominans</name>
    <dbReference type="NCBI Taxonomy" id="2954438"/>
    <lineage>
        <taxon>Bacteria</taxon>
        <taxon>Bacillati</taxon>
        <taxon>Actinomycetota</taxon>
        <taxon>Acidimicrobiia</taxon>
        <taxon>Acidimicrobiales</taxon>
        <taxon>Microthrixaceae</taxon>
        <taxon>Candidatus Neomicrothrix</taxon>
    </lineage>
</organism>
<evidence type="ECO:0000313" key="3">
    <source>
        <dbReference type="Proteomes" id="UP000727993"/>
    </source>
</evidence>
<dbReference type="EMBL" id="JADJZA010000011">
    <property type="protein sequence ID" value="MBK9298936.1"/>
    <property type="molecule type" value="Genomic_DNA"/>
</dbReference>
<sequence length="364" mass="39094">MSQVAPDTHQIDDEARPGAWAADTSLDVIEVVGPDAVGYLQGQLSQNVSGLAVGAWAPSLLLEPQGKMCAWMRVHRAADDTVHLVVDAGFGTVVEQRLRRFWLRTKAELSTRFNVPTLAVRAWPDGLAVPAAEDVTPGGADPILVAPAPWPTHPGFDLIGDGATLPDDVVRLEGDAGRQALERARVASGVPAMGTEIGPDTIPAAARVVEASVDFTKGCYTGQELVARIDSRGNVTPTRLVLLTGDGEVPQRDAALSVDGTDRASVTTAVPAAGEGGQVWDTCIAPWTRRQNSPLADGQPVHAVDRARTRAEPPVGLSDGHRVTDVSHRAVIQTRRRRRTSLDETLNHHRRCRYRRAFRRLGTT</sequence>
<dbReference type="InterPro" id="IPR017703">
    <property type="entry name" value="YgfZ/GCV_T_CS"/>
</dbReference>
<evidence type="ECO:0000256" key="1">
    <source>
        <dbReference type="ARBA" id="ARBA00022946"/>
    </source>
</evidence>